<sequence length="220" mass="24305">MYAYERIDVMQNCCLWIGGVKVSDLDGIRDNFNITDVKGYYLGGRLADWLRLGGYDNEAARIDNIDRNGDVDKALEDIFTGSAEESDSNNKDSEYGGYYFKTVTPPFLKREAGTVVLSADGSFRFPVMTGSGSFAGSFTASSFAGSFGSYKHQYEYEYEYGLGKTSFGSFNIGSFDITSFLSGSFSYDELCVGGSFTPKALMLFFSSEPLNRYGYGIHLI</sequence>
<dbReference type="EMBL" id="FP929044">
    <property type="protein sequence ID" value="CBK97160.1"/>
    <property type="molecule type" value="Genomic_DNA"/>
</dbReference>
<protein>
    <submittedName>
        <fullName evidence="1">Uncharacterized protein</fullName>
    </submittedName>
</protein>
<dbReference type="HOGENOM" id="CLU_1254380_0_0_9"/>
<evidence type="ECO:0000313" key="1">
    <source>
        <dbReference type="EMBL" id="CBK97160.1"/>
    </source>
</evidence>
<evidence type="ECO:0000313" key="2">
    <source>
        <dbReference type="Proteomes" id="UP000008803"/>
    </source>
</evidence>
<name>D4JVP1_9FIRM</name>
<dbReference type="KEGG" id="esu:EUS_21480"/>
<dbReference type="PATRIC" id="fig|657319.3.peg.2559"/>
<reference evidence="1 2" key="1">
    <citation type="submission" date="2010-03" db="EMBL/GenBank/DDBJ databases">
        <title>The genome sequence of Eubacterium siraeum 70/3.</title>
        <authorList>
            <consortium name="metaHIT consortium -- http://www.metahit.eu/"/>
            <person name="Pajon A."/>
            <person name="Turner K."/>
            <person name="Parkhill J."/>
            <person name="Duncan S."/>
            <person name="Flint H."/>
        </authorList>
    </citation>
    <scope>NUCLEOTIDE SEQUENCE [LARGE SCALE GENOMIC DNA]</scope>
    <source>
        <strain evidence="1 2">70/3</strain>
    </source>
</reference>
<reference evidence="1 2" key="2">
    <citation type="submission" date="2010-03" db="EMBL/GenBank/DDBJ databases">
        <authorList>
            <person name="Pajon A."/>
        </authorList>
    </citation>
    <scope>NUCLEOTIDE SEQUENCE [LARGE SCALE GENOMIC DNA]</scope>
    <source>
        <strain evidence="1 2">70/3</strain>
    </source>
</reference>
<organism evidence="1 2">
    <name type="scientific">[Eubacterium] siraeum 70/3</name>
    <dbReference type="NCBI Taxonomy" id="657319"/>
    <lineage>
        <taxon>Bacteria</taxon>
        <taxon>Bacillati</taxon>
        <taxon>Bacillota</taxon>
        <taxon>Clostridia</taxon>
        <taxon>Eubacteriales</taxon>
        <taxon>Oscillospiraceae</taxon>
        <taxon>Oscillospiraceae incertae sedis</taxon>
    </lineage>
</organism>
<dbReference type="BioCyc" id="ESIR657319:G136K-1819-MONOMER"/>
<accession>D4JVP1</accession>
<dbReference type="Proteomes" id="UP000008803">
    <property type="component" value="Chromosome"/>
</dbReference>
<proteinExistence type="predicted"/>
<gene>
    <name evidence="1" type="ORF">EUS_21480</name>
</gene>
<dbReference type="AlphaFoldDB" id="D4JVP1"/>